<protein>
    <recommendedName>
        <fullName evidence="23">Aminopeptidase N</fullName>
    </recommendedName>
</protein>
<dbReference type="GO" id="GO:0043171">
    <property type="term" value="P:peptide catabolic process"/>
    <property type="evidence" value="ECO:0007669"/>
    <property type="project" value="TreeGrafter"/>
</dbReference>
<feature type="binding site" evidence="16">
    <location>
        <position position="799"/>
    </location>
    <ligand>
        <name>Zn(2+)</name>
        <dbReference type="ChEBI" id="CHEBI:29105"/>
        <note>catalytic</note>
    </ligand>
</feature>
<evidence type="ECO:0000313" key="22">
    <source>
        <dbReference type="Proteomes" id="UP001353858"/>
    </source>
</evidence>
<evidence type="ECO:0000256" key="13">
    <source>
        <dbReference type="ARBA" id="ARBA00023180"/>
    </source>
</evidence>
<evidence type="ECO:0000256" key="11">
    <source>
        <dbReference type="ARBA" id="ARBA00023049"/>
    </source>
</evidence>
<dbReference type="GO" id="GO:0042277">
    <property type="term" value="F:peptide binding"/>
    <property type="evidence" value="ECO:0007669"/>
    <property type="project" value="TreeGrafter"/>
</dbReference>
<evidence type="ECO:0000256" key="7">
    <source>
        <dbReference type="ARBA" id="ARBA00022723"/>
    </source>
</evidence>
<feature type="domain" description="Peptidase M1 membrane alanine aminopeptidase" evidence="18">
    <location>
        <begin position="1425"/>
        <end position="1648"/>
    </location>
</feature>
<evidence type="ECO:0000256" key="17">
    <source>
        <dbReference type="PIRSR" id="PIRSR634016-4"/>
    </source>
</evidence>
<evidence type="ECO:0000256" key="12">
    <source>
        <dbReference type="ARBA" id="ARBA00023136"/>
    </source>
</evidence>
<feature type="domain" description="Aminopeptidase N-like N-terminal" evidence="20">
    <location>
        <begin position="1902"/>
        <end position="2093"/>
    </location>
</feature>
<dbReference type="Pfam" id="PF11901">
    <property type="entry name" value="DM9"/>
    <property type="match status" value="1"/>
</dbReference>
<dbReference type="PRINTS" id="PR00756">
    <property type="entry name" value="ALADIPTASE"/>
</dbReference>
<dbReference type="InterPro" id="IPR024571">
    <property type="entry name" value="ERAP1-like_C_dom"/>
</dbReference>
<proteinExistence type="inferred from homology"/>
<comment type="caution">
    <text evidence="21">The sequence shown here is derived from an EMBL/GenBank/DDBJ whole genome shotgun (WGS) entry which is preliminary data.</text>
</comment>
<evidence type="ECO:0000259" key="18">
    <source>
        <dbReference type="Pfam" id="PF01433"/>
    </source>
</evidence>
<dbReference type="InterPro" id="IPR027268">
    <property type="entry name" value="Peptidase_M4/M1_CTD_sf"/>
</dbReference>
<keyword evidence="9" id="KW-0378">Hydrolase</keyword>
<keyword evidence="14" id="KW-0449">Lipoprotein</keyword>
<dbReference type="FunFam" id="2.60.40.1910:FF:000008">
    <property type="entry name" value="Aminopeptidase"/>
    <property type="match status" value="2"/>
</dbReference>
<dbReference type="Gene3D" id="1.25.50.20">
    <property type="match status" value="3"/>
</dbReference>
<evidence type="ECO:0000256" key="9">
    <source>
        <dbReference type="ARBA" id="ARBA00022801"/>
    </source>
</evidence>
<evidence type="ECO:0000256" key="15">
    <source>
        <dbReference type="PIRSR" id="PIRSR634016-1"/>
    </source>
</evidence>
<dbReference type="PANTHER" id="PTHR11533">
    <property type="entry name" value="PROTEASE M1 ZINC METALLOPROTEASE"/>
    <property type="match status" value="1"/>
</dbReference>
<dbReference type="FunFam" id="1.10.390.10:FF:000013">
    <property type="entry name" value="Aminopeptidase N"/>
    <property type="match status" value="1"/>
</dbReference>
<keyword evidence="8" id="KW-0732">Signal</keyword>
<dbReference type="InterPro" id="IPR006616">
    <property type="entry name" value="DM9_repeat"/>
</dbReference>
<dbReference type="InterPro" id="IPR034016">
    <property type="entry name" value="M1_APN-typ"/>
</dbReference>
<keyword evidence="3" id="KW-0031">Aminopeptidase</keyword>
<feature type="domain" description="Peptidase M1 membrane alanine aminopeptidase" evidence="18">
    <location>
        <begin position="724"/>
        <end position="948"/>
    </location>
</feature>
<feature type="domain" description="Aminopeptidase N-like N-terminal" evidence="20">
    <location>
        <begin position="1200"/>
        <end position="1391"/>
    </location>
</feature>
<feature type="domain" description="ERAP1-like C-terminal" evidence="19">
    <location>
        <begin position="1722"/>
        <end position="1819"/>
    </location>
</feature>
<dbReference type="Pfam" id="PF01433">
    <property type="entry name" value="Peptidase_M1"/>
    <property type="match status" value="3"/>
</dbReference>
<organism evidence="21 22">
    <name type="scientific">Aquatica leii</name>
    <dbReference type="NCBI Taxonomy" id="1421715"/>
    <lineage>
        <taxon>Eukaryota</taxon>
        <taxon>Metazoa</taxon>
        <taxon>Ecdysozoa</taxon>
        <taxon>Arthropoda</taxon>
        <taxon>Hexapoda</taxon>
        <taxon>Insecta</taxon>
        <taxon>Pterygota</taxon>
        <taxon>Neoptera</taxon>
        <taxon>Endopterygota</taxon>
        <taxon>Coleoptera</taxon>
        <taxon>Polyphaga</taxon>
        <taxon>Elateriformia</taxon>
        <taxon>Elateroidea</taxon>
        <taxon>Lampyridae</taxon>
        <taxon>Luciolinae</taxon>
        <taxon>Aquatica</taxon>
    </lineage>
</organism>
<dbReference type="GO" id="GO:0005615">
    <property type="term" value="C:extracellular space"/>
    <property type="evidence" value="ECO:0007669"/>
    <property type="project" value="TreeGrafter"/>
</dbReference>
<keyword evidence="10 16" id="KW-0862">Zinc</keyword>
<dbReference type="InterPro" id="IPR045357">
    <property type="entry name" value="Aminopeptidase_N-like_N"/>
</dbReference>
<dbReference type="GO" id="GO:0005737">
    <property type="term" value="C:cytoplasm"/>
    <property type="evidence" value="ECO:0007669"/>
    <property type="project" value="TreeGrafter"/>
</dbReference>
<evidence type="ECO:0000256" key="1">
    <source>
        <dbReference type="ARBA" id="ARBA00004609"/>
    </source>
</evidence>
<keyword evidence="5" id="KW-0336">GPI-anchor</keyword>
<dbReference type="InterPro" id="IPR014782">
    <property type="entry name" value="Peptidase_M1_dom"/>
</dbReference>
<feature type="site" description="Transition state stabilizer" evidence="17">
    <location>
        <position position="879"/>
    </location>
</feature>
<dbReference type="GO" id="GO:0008270">
    <property type="term" value="F:zinc ion binding"/>
    <property type="evidence" value="ECO:0007669"/>
    <property type="project" value="InterPro"/>
</dbReference>
<evidence type="ECO:0000313" key="21">
    <source>
        <dbReference type="EMBL" id="KAK4874651.1"/>
    </source>
</evidence>
<sequence>MLIDKRVTINMALPKKNLVSTMDYFKISICFLSLLVGTKADFYANQINADGVFTGPGYYWRDFNGHIPDDAFPTGNPNYFIGQLVKSRTLVPVLVHKDGQEVFAEFSYAGQPYTQKNNFQILCTTDASQFEWHKTNANDLHNLMFHRHFIIGGYDDGLPTFIGRAMGSRKIGKISAYPKWSACVYVAELKPSGAGPHGVGHYWRDYEGHIPSDALEVAPNMYIGQVFANGVLKPAHINGLKHQVEYLHNGRIYTTNHQVKILCSTDPSQFEWVKTDISNIMRLLPTRHFVPGGYSENDKPYLIGRSHDHHIVVSCDQRTPGYFWRDFYDRIPDDAFPAGKDRYIGQVLSEKNHVLVPAQVSTNPLYATYTYEAKFYSTDSDFKILGTTDTNQFEWVTTNNDDMKQLVAQRELIPGGFDDNYPLFIGKSLKGGFIGKVTINPIWAGLVYPDENNVHHHDYEFQVSIEEKKYEKKSTSPERAVLTGAYCDVYYLPKNVKPIRYAITIEPNFTDVGWKPSVFWGNVTIQLQALVATKNITLHAVELDIDSSEIKIIGNGEIVPVENTITSTEDQIFVINLKKELVPQQVYNLTIGKYTGGFDFNSRGLYKASYGPSYKNQKIVAVTHFEPTLARYAFPCFDEPQLKAKFIVNLIRSKSYNSVSNEELDKTEKLDENRYKDVFKETPPMPTYTLAFAMSDFNSTERKERHRIYAQHKAFEKNELELPLNLSIKTLNVLEEYLGVNYTFSKMDSFAVPRGYFKHFAMENWGLIIYGEEHIRCSNKTGIFTLKQITSYIAHEFAHQWFGNLVTHASWDYIWLSESFAAYFQYFIASKVEPSWRLMDQFVEEIVQESFHDEQISGSHGLTFRISRYGQFPPFHIMYQKGSSIVWMMSHFLTEDIFRKSLHSYLLDRQYQAVVPDDLYRFVQKTVDDAGANHLLGNMTVSEILNPWVTLEGYPIINVTRNYVTGEVVLTQYPELTTKNHTWIIPINYVISNNKLNFEDTKADFWMIDKTMKINLDKEGWLVVNKQHSGYYRVNYDLENWERIIQVLKSNNYTNIHVLSRVQLINDAFYLAYANKLPVDVPFRLAEYLVREKDYIAFASFYSSLSTYCRMYQGGRKQSEVDYFLNHPLRNSIMPSNIGYSEDYLVFQVIPPILHARINSFFYYQPYSIVYKMHTFHFVFAVIGYGLVNGDRYRLPKDVVPLRYHLTMEPVLSGSNSPQHLFYGSVVIELLVLNYTSTITFHADKIQITSSSISLTDRNKRLIAIKKSFSDDETNTFTLHLQKSLQQGAQYNLTIQKFNGILRSGDGFFLGEYYADGSNRFMAGTHFQPKAARKAFPCFDEPSFKAKFIVNLIRTAEYYSLSNQELQRTEILPNKRFKDIYKDTPVMSTYILSFAVLNFRATKRFERHRVYALSDVITAVDAPLKAAVCILQWFENYTGVDYPLNKMDHLAVPDNFIVDKAMENWGLIVYQEKNLKYTDDLYARKRVLTYVAHELAHQWFGNLVTPETFDYLWLSEAISTYFQYYAASFIEPTWRLMDLFLIDNVHNGFFKEEKEGAYPLNYNLPDSKKFPPFHILYEKGSSILRMMTHFLSQEVFQQSLNRYLNQNKYKNVIPSDLYTACQEIIDRAATGTGTNLENMSVEKIMSTWDSNSGYPIVTVNRNYQSGVVSLKQSSAIDNQTNTFWNIPINYVHSKNPNFFRTDPRLWLTTESKVIKGLPTDGWLIVNTQQTGYYRVNYDLENWKRIINFLHNEDIDKIHVLNRAQLINDAFYFAYEEIIPVSIPLTLCEYLVRETDYIPFASFYNSLSNYVYIYVGLTSPEETEFLHNHTLAANVPPSTPDDYSREYKIFQKYIRYIMANIRNSLGPVDRPEDTYIENIYLIFAIIAYRSVNGDRYQLPRDVVPLRYDLTMEPILSGTSHKKNPFYGSVIIELSVLNSTSVVTLHAENILIKRSAITIRDNKKRLNKITKTSNNDKTSTYTFHLKNMLKKGSQYILKIRKFRGYLGFRKGFFMEKYQDNQTDRFMAGTDFQLKNARRAFPCFDEPSFKAKFIVNLIRTSKYYSLSNQVLRLTKKLKNKRFKDIYKETPKMSTYMLSFAVLKLPVFKKLERHRVYALSDVNGIVDGILKAAVYMLQWFEKYTNVEYPLSKIDHVVVPYTSINYTAIGSWGLIVYQDVHLKYTDDLYTKKRVLLYIAHQLAHQWFGNLVTPKNFDYFWLSEAMSTYLKYYAASFIEPSWRLLDQFLIDNVHNGFFKEEQKGTYSLNYHLPETENFPPSYILYEKGSSILRMMTNFLSPKIFQKCLFRYLNQNRYKNVIPKDLYSACQKVFDNAKIGTNLENMTVAKIMSTWDSNSGYPIVTATRNYYKRLVTLKQDAAINNQSNSLWTIPINYVHSNNPSFTKTVPQLWLTTKSKTVNNFPSEGWLILNIQQTGYYRVNYDLENWRRIIYFLKNGNIDKIHILNRAQLINDAFYLAYNEVLPVSIPLTLSEYLVRETDYIPFASFYNSIIKYLHIYFRRPSQRKTIFFSNLLATYVLPTRPKDHELREDEIFQNYIRYVMTNIRDSLGPVDRPQDTYTQILLRNEIVAKFERFFNNE</sequence>
<evidence type="ECO:0000256" key="2">
    <source>
        <dbReference type="ARBA" id="ARBA00010136"/>
    </source>
</evidence>
<dbReference type="InterPro" id="IPR050344">
    <property type="entry name" value="Peptidase_M1_aminopeptidases"/>
</dbReference>
<dbReference type="PANTHER" id="PTHR11533:SF290">
    <property type="entry name" value="AMINOPEPTIDASE"/>
    <property type="match status" value="1"/>
</dbReference>
<dbReference type="Gene3D" id="1.10.390.10">
    <property type="entry name" value="Neutral Protease Domain 2"/>
    <property type="match status" value="3"/>
</dbReference>
<evidence type="ECO:0000256" key="3">
    <source>
        <dbReference type="ARBA" id="ARBA00022438"/>
    </source>
</evidence>
<evidence type="ECO:0000256" key="10">
    <source>
        <dbReference type="ARBA" id="ARBA00022833"/>
    </source>
</evidence>
<feature type="binding site" evidence="16">
    <location>
        <position position="795"/>
    </location>
    <ligand>
        <name>Zn(2+)</name>
        <dbReference type="ChEBI" id="CHEBI:29105"/>
        <note>catalytic</note>
    </ligand>
</feature>
<evidence type="ECO:0000259" key="19">
    <source>
        <dbReference type="Pfam" id="PF11838"/>
    </source>
</evidence>
<dbReference type="Pfam" id="PF17900">
    <property type="entry name" value="Peptidase_M1_N"/>
    <property type="match status" value="3"/>
</dbReference>
<comment type="cofactor">
    <cofactor evidence="16">
        <name>Zn(2+)</name>
        <dbReference type="ChEBI" id="CHEBI:29105"/>
    </cofactor>
    <text evidence="16">Binds 1 zinc ion per subunit.</text>
</comment>
<dbReference type="SUPFAM" id="SSF63737">
    <property type="entry name" value="Leukotriene A4 hydrolase N-terminal domain"/>
    <property type="match status" value="3"/>
</dbReference>
<evidence type="ECO:0000256" key="14">
    <source>
        <dbReference type="ARBA" id="ARBA00023288"/>
    </source>
</evidence>
<dbReference type="Gene3D" id="2.60.40.1730">
    <property type="entry name" value="tricorn interacting facor f3 domain"/>
    <property type="match status" value="3"/>
</dbReference>
<dbReference type="Gene3D" id="2.60.40.1910">
    <property type="match status" value="3"/>
</dbReference>
<feature type="binding site" evidence="16">
    <location>
        <position position="818"/>
    </location>
    <ligand>
        <name>Zn(2+)</name>
        <dbReference type="ChEBI" id="CHEBI:29105"/>
        <note>catalytic</note>
    </ligand>
</feature>
<feature type="domain" description="ERAP1-like C-terminal" evidence="19">
    <location>
        <begin position="2422"/>
        <end position="2521"/>
    </location>
</feature>
<keyword evidence="7 16" id="KW-0479">Metal-binding</keyword>
<keyword evidence="11" id="KW-0482">Metalloprotease</keyword>
<accession>A0AAN7S7B3</accession>
<dbReference type="GO" id="GO:0005886">
    <property type="term" value="C:plasma membrane"/>
    <property type="evidence" value="ECO:0007669"/>
    <property type="project" value="UniProtKB-SubCell"/>
</dbReference>
<evidence type="ECO:0000256" key="5">
    <source>
        <dbReference type="ARBA" id="ARBA00022622"/>
    </source>
</evidence>
<gene>
    <name evidence="21" type="ORF">RN001_014011</name>
</gene>
<dbReference type="GO" id="GO:0006508">
    <property type="term" value="P:proteolysis"/>
    <property type="evidence" value="ECO:0007669"/>
    <property type="project" value="UniProtKB-KW"/>
</dbReference>
<evidence type="ECO:0000256" key="6">
    <source>
        <dbReference type="ARBA" id="ARBA00022670"/>
    </source>
</evidence>
<evidence type="ECO:0000256" key="16">
    <source>
        <dbReference type="PIRSR" id="PIRSR634016-3"/>
    </source>
</evidence>
<dbReference type="CDD" id="cd09601">
    <property type="entry name" value="M1_APN-Q_like"/>
    <property type="match status" value="3"/>
</dbReference>
<dbReference type="Proteomes" id="UP001353858">
    <property type="component" value="Unassembled WGS sequence"/>
</dbReference>
<evidence type="ECO:0000259" key="20">
    <source>
        <dbReference type="Pfam" id="PF17900"/>
    </source>
</evidence>
<dbReference type="InterPro" id="IPR001930">
    <property type="entry name" value="Peptidase_M1"/>
</dbReference>
<feature type="domain" description="Peptidase M1 membrane alanine aminopeptidase" evidence="18">
    <location>
        <begin position="2127"/>
        <end position="2348"/>
    </location>
</feature>
<reference evidence="22" key="1">
    <citation type="submission" date="2023-01" db="EMBL/GenBank/DDBJ databases">
        <title>Key to firefly adult light organ development and bioluminescence: homeobox transcription factors regulate luciferase expression and transportation to peroxisome.</title>
        <authorList>
            <person name="Fu X."/>
        </authorList>
    </citation>
    <scope>NUCLEOTIDE SEQUENCE [LARGE SCALE GENOMIC DNA]</scope>
</reference>
<keyword evidence="13" id="KW-0325">Glycoprotein</keyword>
<keyword evidence="22" id="KW-1185">Reference proteome</keyword>
<dbReference type="EMBL" id="JARPUR010000006">
    <property type="protein sequence ID" value="KAK4874651.1"/>
    <property type="molecule type" value="Genomic_DNA"/>
</dbReference>
<dbReference type="GO" id="GO:0070006">
    <property type="term" value="F:metalloaminopeptidase activity"/>
    <property type="evidence" value="ECO:0007669"/>
    <property type="project" value="TreeGrafter"/>
</dbReference>
<keyword evidence="4" id="KW-1003">Cell membrane</keyword>
<evidence type="ECO:0000256" key="8">
    <source>
        <dbReference type="ARBA" id="ARBA00022729"/>
    </source>
</evidence>
<evidence type="ECO:0008006" key="23">
    <source>
        <dbReference type="Google" id="ProtNLM"/>
    </source>
</evidence>
<feature type="active site" description="Proton acceptor" evidence="15">
    <location>
        <position position="796"/>
    </location>
</feature>
<dbReference type="GO" id="GO:0098552">
    <property type="term" value="C:side of membrane"/>
    <property type="evidence" value="ECO:0007669"/>
    <property type="project" value="UniProtKB-KW"/>
</dbReference>
<evidence type="ECO:0000256" key="4">
    <source>
        <dbReference type="ARBA" id="ARBA00022475"/>
    </source>
</evidence>
<feature type="domain" description="ERAP1-like C-terminal" evidence="19">
    <location>
        <begin position="1021"/>
        <end position="1113"/>
    </location>
</feature>
<comment type="similarity">
    <text evidence="2">Belongs to the peptidase M1 family.</text>
</comment>
<dbReference type="InterPro" id="IPR042097">
    <property type="entry name" value="Aminopeptidase_N-like_N_sf"/>
</dbReference>
<keyword evidence="12" id="KW-0472">Membrane</keyword>
<dbReference type="SUPFAM" id="SSF55486">
    <property type="entry name" value="Metalloproteases ('zincins'), catalytic domain"/>
    <property type="match status" value="3"/>
</dbReference>
<name>A0AAN7S7B3_9COLE</name>
<keyword evidence="6" id="KW-0645">Protease</keyword>
<feature type="domain" description="Aminopeptidase N-like N-terminal" evidence="20">
    <location>
        <begin position="497"/>
        <end position="688"/>
    </location>
</feature>
<comment type="subcellular location">
    <subcellularLocation>
        <location evidence="1">Cell membrane</location>
        <topology evidence="1">Lipid-anchor</topology>
        <topology evidence="1">GPI-anchor</topology>
    </subcellularLocation>
</comment>
<dbReference type="Pfam" id="PF11838">
    <property type="entry name" value="ERAP1_C"/>
    <property type="match status" value="3"/>
</dbReference>